<dbReference type="Gene3D" id="3.40.50.1000">
    <property type="entry name" value="HAD superfamily/HAD-like"/>
    <property type="match status" value="1"/>
</dbReference>
<dbReference type="GO" id="GO:0006281">
    <property type="term" value="P:DNA repair"/>
    <property type="evidence" value="ECO:0007669"/>
    <property type="project" value="TreeGrafter"/>
</dbReference>
<dbReference type="NCBIfam" id="TIGR01509">
    <property type="entry name" value="HAD-SF-IA-v3"/>
    <property type="match status" value="1"/>
</dbReference>
<comment type="caution">
    <text evidence="5">The sequence shown here is derived from an EMBL/GenBank/DDBJ whole genome shotgun (WGS) entry which is preliminary data.</text>
</comment>
<evidence type="ECO:0000256" key="1">
    <source>
        <dbReference type="ARBA" id="ARBA00000830"/>
    </source>
</evidence>
<dbReference type="Proteomes" id="UP000068382">
    <property type="component" value="Unassembled WGS sequence"/>
</dbReference>
<dbReference type="SUPFAM" id="SSF56784">
    <property type="entry name" value="HAD-like"/>
    <property type="match status" value="1"/>
</dbReference>
<dbReference type="InterPro" id="IPR036412">
    <property type="entry name" value="HAD-like_sf"/>
</dbReference>
<evidence type="ECO:0000256" key="2">
    <source>
        <dbReference type="ARBA" id="ARBA00004818"/>
    </source>
</evidence>
<evidence type="ECO:0000313" key="6">
    <source>
        <dbReference type="Proteomes" id="UP000068382"/>
    </source>
</evidence>
<dbReference type="PATRIC" id="fig|1768241.3.peg.3207"/>
<dbReference type="EMBL" id="LPUY01000079">
    <property type="protein sequence ID" value="KUP92050.1"/>
    <property type="molecule type" value="Genomic_DNA"/>
</dbReference>
<dbReference type="PANTHER" id="PTHR43434:SF1">
    <property type="entry name" value="PHOSPHOGLYCOLATE PHOSPHATASE"/>
    <property type="match status" value="1"/>
</dbReference>
<sequence length="229" mass="23904">MTLSALLFDKDGTLFDFASTWNGWSKSMLTQLAAGDAGRLAAMADALRFDLQEGAFYPDSIAIAGTNEEIALCLAPYVTAMSVEEIAQYLTRSAAEADLAQAVPLAPFLDGLRALGLKLGVMTNDGEHSARRHLTRTGVIDRFDMVIGADSGFGAKPAPDPLLAFCEAVSVAPAATAMVGDSLHDLIAGRAAGMQTIGVLTGMAGEVDLAPMADVVLPNIGHIPAWLAR</sequence>
<dbReference type="InterPro" id="IPR050155">
    <property type="entry name" value="HAD-like_hydrolase_sf"/>
</dbReference>
<dbReference type="OrthoDB" id="9797743at2"/>
<dbReference type="InterPro" id="IPR006439">
    <property type="entry name" value="HAD-SF_hydro_IA"/>
</dbReference>
<gene>
    <name evidence="5" type="primary">ppaX</name>
    <name evidence="5" type="ORF">TRIHO_30670</name>
</gene>
<dbReference type="Pfam" id="PF00702">
    <property type="entry name" value="Hydrolase"/>
    <property type="match status" value="1"/>
</dbReference>
<reference evidence="5 6" key="1">
    <citation type="submission" date="2015-12" db="EMBL/GenBank/DDBJ databases">
        <title>Genome sequence of the marine Rhodobacteraceae strain O3.65, Candidatus Tritonibacter horizontis.</title>
        <authorList>
            <person name="Poehlein A."/>
            <person name="Giebel H.A."/>
            <person name="Voget S."/>
            <person name="Brinkhoff T."/>
        </authorList>
    </citation>
    <scope>NUCLEOTIDE SEQUENCE [LARGE SCALE GENOMIC DNA]</scope>
    <source>
        <strain evidence="5 6">O3.65</strain>
    </source>
</reference>
<dbReference type="InterPro" id="IPR023198">
    <property type="entry name" value="PGP-like_dom2"/>
</dbReference>
<dbReference type="RefSeq" id="WP_068245520.1">
    <property type="nucleotide sequence ID" value="NZ_LPUY01000079.1"/>
</dbReference>
<comment type="catalytic activity">
    <reaction evidence="1">
        <text>2-phosphoglycolate + H2O = glycolate + phosphate</text>
        <dbReference type="Rhea" id="RHEA:14369"/>
        <dbReference type="ChEBI" id="CHEBI:15377"/>
        <dbReference type="ChEBI" id="CHEBI:29805"/>
        <dbReference type="ChEBI" id="CHEBI:43474"/>
        <dbReference type="ChEBI" id="CHEBI:58033"/>
        <dbReference type="EC" id="3.1.3.18"/>
    </reaction>
</comment>
<organism evidence="5 6">
    <name type="scientific">Tritonibacter horizontis</name>
    <dbReference type="NCBI Taxonomy" id="1768241"/>
    <lineage>
        <taxon>Bacteria</taxon>
        <taxon>Pseudomonadati</taxon>
        <taxon>Pseudomonadota</taxon>
        <taxon>Alphaproteobacteria</taxon>
        <taxon>Rhodobacterales</taxon>
        <taxon>Paracoccaceae</taxon>
        <taxon>Tritonibacter</taxon>
    </lineage>
</organism>
<comment type="pathway">
    <text evidence="2">Organic acid metabolism; glycolate biosynthesis; glycolate from 2-phosphoglycolate: step 1/1.</text>
</comment>
<dbReference type="InterPro" id="IPR023214">
    <property type="entry name" value="HAD_sf"/>
</dbReference>
<proteinExistence type="inferred from homology"/>
<keyword evidence="5" id="KW-0378">Hydrolase</keyword>
<dbReference type="AlphaFoldDB" id="A0A132BWF0"/>
<dbReference type="Gene3D" id="1.10.150.240">
    <property type="entry name" value="Putative phosphatase, domain 2"/>
    <property type="match status" value="1"/>
</dbReference>
<dbReference type="SFLD" id="SFLDS00003">
    <property type="entry name" value="Haloacid_Dehalogenase"/>
    <property type="match status" value="1"/>
</dbReference>
<name>A0A132BWF0_9RHOB</name>
<evidence type="ECO:0000313" key="5">
    <source>
        <dbReference type="EMBL" id="KUP92050.1"/>
    </source>
</evidence>
<dbReference type="GO" id="GO:0005829">
    <property type="term" value="C:cytosol"/>
    <property type="evidence" value="ECO:0007669"/>
    <property type="project" value="TreeGrafter"/>
</dbReference>
<evidence type="ECO:0000256" key="3">
    <source>
        <dbReference type="ARBA" id="ARBA00006171"/>
    </source>
</evidence>
<dbReference type="GO" id="GO:0008967">
    <property type="term" value="F:phosphoglycolate phosphatase activity"/>
    <property type="evidence" value="ECO:0007669"/>
    <property type="project" value="UniProtKB-EC"/>
</dbReference>
<dbReference type="PANTHER" id="PTHR43434">
    <property type="entry name" value="PHOSPHOGLYCOLATE PHOSPHATASE"/>
    <property type="match status" value="1"/>
</dbReference>
<dbReference type="EC" id="3.1.3.18" evidence="4"/>
<keyword evidence="6" id="KW-1185">Reference proteome</keyword>
<dbReference type="NCBIfam" id="TIGR01549">
    <property type="entry name" value="HAD-SF-IA-v1"/>
    <property type="match status" value="1"/>
</dbReference>
<comment type="similarity">
    <text evidence="3">Belongs to the HAD-like hydrolase superfamily. CbbY/CbbZ/Gph/YieH family.</text>
</comment>
<protein>
    <recommendedName>
        <fullName evidence="4">phosphoglycolate phosphatase</fullName>
        <ecNumber evidence="4">3.1.3.18</ecNumber>
    </recommendedName>
</protein>
<dbReference type="SFLD" id="SFLDG01129">
    <property type="entry name" value="C1.5:_HAD__Beta-PGM__Phosphata"/>
    <property type="match status" value="1"/>
</dbReference>
<evidence type="ECO:0000256" key="4">
    <source>
        <dbReference type="ARBA" id="ARBA00013078"/>
    </source>
</evidence>
<accession>A0A132BWF0</accession>